<feature type="region of interest" description="Disordered" evidence="1">
    <location>
        <begin position="1"/>
        <end position="20"/>
    </location>
</feature>
<dbReference type="AlphaFoldDB" id="A0ABD0K1I0"/>
<comment type="caution">
    <text evidence="2">The sequence shown here is derived from an EMBL/GenBank/DDBJ whole genome shotgun (WGS) entry which is preliminary data.</text>
</comment>
<gene>
    <name evidence="2" type="ORF">BaRGS_00027639</name>
</gene>
<sequence length="96" mass="11061">MGPTSLIRPNGPNSDHTDHKVKLYFPPLAEQREPRVRFIQQYGFSFLPQSRVENVRVGIASHMAATSMLRPEKFGANEADWIPKRDRIKTRWRGGD</sequence>
<reference evidence="2 3" key="1">
    <citation type="journal article" date="2023" name="Sci. Data">
        <title>Genome assembly of the Korean intertidal mud-creeper Batillaria attramentaria.</title>
        <authorList>
            <person name="Patra A.K."/>
            <person name="Ho P.T."/>
            <person name="Jun S."/>
            <person name="Lee S.J."/>
            <person name="Kim Y."/>
            <person name="Won Y.J."/>
        </authorList>
    </citation>
    <scope>NUCLEOTIDE SEQUENCE [LARGE SCALE GENOMIC DNA]</scope>
    <source>
        <strain evidence="2">Wonlab-2016</strain>
    </source>
</reference>
<protein>
    <submittedName>
        <fullName evidence="2">Uncharacterized protein</fullName>
    </submittedName>
</protein>
<keyword evidence="3" id="KW-1185">Reference proteome</keyword>
<name>A0ABD0K1I0_9CAEN</name>
<proteinExistence type="predicted"/>
<evidence type="ECO:0000256" key="1">
    <source>
        <dbReference type="SAM" id="MobiDB-lite"/>
    </source>
</evidence>
<evidence type="ECO:0000313" key="3">
    <source>
        <dbReference type="Proteomes" id="UP001519460"/>
    </source>
</evidence>
<dbReference type="Proteomes" id="UP001519460">
    <property type="component" value="Unassembled WGS sequence"/>
</dbReference>
<dbReference type="EMBL" id="JACVVK020000267">
    <property type="protein sequence ID" value="KAK7481099.1"/>
    <property type="molecule type" value="Genomic_DNA"/>
</dbReference>
<organism evidence="2 3">
    <name type="scientific">Batillaria attramentaria</name>
    <dbReference type="NCBI Taxonomy" id="370345"/>
    <lineage>
        <taxon>Eukaryota</taxon>
        <taxon>Metazoa</taxon>
        <taxon>Spiralia</taxon>
        <taxon>Lophotrochozoa</taxon>
        <taxon>Mollusca</taxon>
        <taxon>Gastropoda</taxon>
        <taxon>Caenogastropoda</taxon>
        <taxon>Sorbeoconcha</taxon>
        <taxon>Cerithioidea</taxon>
        <taxon>Batillariidae</taxon>
        <taxon>Batillaria</taxon>
    </lineage>
</organism>
<evidence type="ECO:0000313" key="2">
    <source>
        <dbReference type="EMBL" id="KAK7481099.1"/>
    </source>
</evidence>
<accession>A0ABD0K1I0</accession>